<dbReference type="EMBL" id="BONQ01000036">
    <property type="protein sequence ID" value="GIG44436.1"/>
    <property type="molecule type" value="Genomic_DNA"/>
</dbReference>
<organism evidence="2 3">
    <name type="scientific">Dactylosporangium siamense</name>
    <dbReference type="NCBI Taxonomy" id="685454"/>
    <lineage>
        <taxon>Bacteria</taxon>
        <taxon>Bacillati</taxon>
        <taxon>Actinomycetota</taxon>
        <taxon>Actinomycetes</taxon>
        <taxon>Micromonosporales</taxon>
        <taxon>Micromonosporaceae</taxon>
        <taxon>Dactylosporangium</taxon>
    </lineage>
</organism>
<keyword evidence="3" id="KW-1185">Reference proteome</keyword>
<comment type="caution">
    <text evidence="2">The sequence shown here is derived from an EMBL/GenBank/DDBJ whole genome shotgun (WGS) entry which is preliminary data.</text>
</comment>
<proteinExistence type="predicted"/>
<gene>
    <name evidence="2" type="ORF">Dsi01nite_024770</name>
</gene>
<evidence type="ECO:0000313" key="3">
    <source>
        <dbReference type="Proteomes" id="UP000660611"/>
    </source>
</evidence>
<sequence>MAQRGVAHADGAVDHADTDALAVVDRERAKDLVGRLARPYEEEMQVWVGAARAQSAVNHDGGSTVPAEEVDGDPRGAGRDLPAVRRPVGSRHPDPEIRPR</sequence>
<protein>
    <submittedName>
        <fullName evidence="2">Uncharacterized protein</fullName>
    </submittedName>
</protein>
<evidence type="ECO:0000313" key="2">
    <source>
        <dbReference type="EMBL" id="GIG44436.1"/>
    </source>
</evidence>
<reference evidence="2" key="1">
    <citation type="submission" date="2021-01" db="EMBL/GenBank/DDBJ databases">
        <title>Whole genome shotgun sequence of Dactylosporangium siamense NBRC 106093.</title>
        <authorList>
            <person name="Komaki H."/>
            <person name="Tamura T."/>
        </authorList>
    </citation>
    <scope>NUCLEOTIDE SEQUENCE</scope>
    <source>
        <strain evidence="2">NBRC 106093</strain>
    </source>
</reference>
<name>A0A919PJM0_9ACTN</name>
<accession>A0A919PJM0</accession>
<dbReference type="Proteomes" id="UP000660611">
    <property type="component" value="Unassembled WGS sequence"/>
</dbReference>
<feature type="compositionally biased region" description="Basic and acidic residues" evidence="1">
    <location>
        <begin position="91"/>
        <end position="100"/>
    </location>
</feature>
<dbReference type="AlphaFoldDB" id="A0A919PJM0"/>
<feature type="region of interest" description="Disordered" evidence="1">
    <location>
        <begin position="54"/>
        <end position="100"/>
    </location>
</feature>
<evidence type="ECO:0000256" key="1">
    <source>
        <dbReference type="SAM" id="MobiDB-lite"/>
    </source>
</evidence>